<feature type="domain" description="K Homology" evidence="4">
    <location>
        <begin position="617"/>
        <end position="697"/>
    </location>
</feature>
<feature type="domain" description="K Homology" evidence="4">
    <location>
        <begin position="414"/>
        <end position="489"/>
    </location>
</feature>
<comment type="caution">
    <text evidence="5">The sequence shown here is derived from an EMBL/GenBank/DDBJ whole genome shotgun (WGS) entry which is preliminary data.</text>
</comment>
<evidence type="ECO:0000256" key="2">
    <source>
        <dbReference type="PROSITE-ProRule" id="PRU00117"/>
    </source>
</evidence>
<dbReference type="SMART" id="SM00322">
    <property type="entry name" value="KH"/>
    <property type="match status" value="5"/>
</dbReference>
<dbReference type="PROSITE" id="PS50084">
    <property type="entry name" value="KH_TYPE_1"/>
    <property type="match status" value="5"/>
</dbReference>
<feature type="domain" description="K Homology" evidence="4">
    <location>
        <begin position="329"/>
        <end position="402"/>
    </location>
</feature>
<dbReference type="SUPFAM" id="SSF54791">
    <property type="entry name" value="Eukaryotic type KH-domain (KH-domain type I)"/>
    <property type="match status" value="5"/>
</dbReference>
<dbReference type="InterPro" id="IPR036612">
    <property type="entry name" value="KH_dom_type_1_sf"/>
</dbReference>
<dbReference type="CDD" id="cd22459">
    <property type="entry name" value="KH-I_PEPPER_rpt1_like"/>
    <property type="match status" value="2"/>
</dbReference>
<evidence type="ECO:0000313" key="6">
    <source>
        <dbReference type="Proteomes" id="UP000516437"/>
    </source>
</evidence>
<feature type="compositionally biased region" description="Low complexity" evidence="3">
    <location>
        <begin position="258"/>
        <end position="274"/>
    </location>
</feature>
<dbReference type="CDD" id="cd22460">
    <property type="entry name" value="KH-I_PEPPER_rpt2_like"/>
    <property type="match status" value="2"/>
</dbReference>
<sequence length="703" mass="75758">MIGTFSEQNGKGKWQKTQNQPVKSSPGSFVFRLLCPASKTGGVIGKGGTIISEIRQQTGAKVRVEETVPGCDERVVVIAGSDKDAEATTDPSQEDGGEEANKDKQHGDEMEQSENNGDKESDKAVDSKSDNAVDSKSDKGTSSVQKAMLLVFERIIEGELETGGADEDCANNSPVILRLLVLSAQVGCLLGKGGSVIKQMSAESGAQIRILPKDKLPLCASVPDELVQITGEIDAVRKALQSVSKQLLENPPRDHDPSPVNSSGPPSHSSGYPHPRSDVYPPANRFFPAQGASYASGPRDVADYHSAVPPMMAKYHESGMPGRMKPAQEMLTFRLLCHDERVGGVIGKGGAIIKTLKQETGCEIKVMEAVPDTDDRIVVISGPAHPDDRISAVQDAVLRVQTRIVRAIPDNKEHSVLARLLVSSHQIGCLLGKGGSIIAEMRKLSRAHIRILGKDQIPKCAFEDEEIVQINGEFEAVQEALLQITTRLRHHFFRDVFPSINSSNPAFVDQVHPFPSYMGRRELSPPGMYPNLGPSFHKFDAVGGPPPHGGFHLHDDRSSFMHNVHRLGAPPYMSDRKPWGPQGPIESGGPIGLPEFAGGPQRRFASFGGGGQPAIITSTTLQVVVPSSLVPTIHGEDGECLKQIRQLWQLYGPHFQISDAKITITEPKPGAVETVIIISGTPEQTHAAQSLIQAFVISETESS</sequence>
<evidence type="ECO:0000256" key="3">
    <source>
        <dbReference type="SAM" id="MobiDB-lite"/>
    </source>
</evidence>
<organism evidence="5 6">
    <name type="scientific">Morella rubra</name>
    <name type="common">Chinese bayberry</name>
    <dbReference type="NCBI Taxonomy" id="262757"/>
    <lineage>
        <taxon>Eukaryota</taxon>
        <taxon>Viridiplantae</taxon>
        <taxon>Streptophyta</taxon>
        <taxon>Embryophyta</taxon>
        <taxon>Tracheophyta</taxon>
        <taxon>Spermatophyta</taxon>
        <taxon>Magnoliopsida</taxon>
        <taxon>eudicotyledons</taxon>
        <taxon>Gunneridae</taxon>
        <taxon>Pentapetalae</taxon>
        <taxon>rosids</taxon>
        <taxon>fabids</taxon>
        <taxon>Fagales</taxon>
        <taxon>Myricaceae</taxon>
        <taxon>Morella</taxon>
    </lineage>
</organism>
<dbReference type="InterPro" id="IPR004088">
    <property type="entry name" value="KH_dom_type_1"/>
</dbReference>
<dbReference type="Gene3D" id="3.30.1370.10">
    <property type="entry name" value="K Homology domain, type 1"/>
    <property type="match status" value="5"/>
</dbReference>
<dbReference type="Proteomes" id="UP000516437">
    <property type="component" value="Chromosome 5"/>
</dbReference>
<evidence type="ECO:0000256" key="1">
    <source>
        <dbReference type="ARBA" id="ARBA00022737"/>
    </source>
</evidence>
<dbReference type="AlphaFoldDB" id="A0A6A1VHQ0"/>
<dbReference type="PANTHER" id="PTHR10288">
    <property type="entry name" value="KH DOMAIN CONTAINING RNA BINDING PROTEIN"/>
    <property type="match status" value="1"/>
</dbReference>
<dbReference type="GO" id="GO:0003723">
    <property type="term" value="F:RNA binding"/>
    <property type="evidence" value="ECO:0007669"/>
    <property type="project" value="UniProtKB-UniRule"/>
</dbReference>
<gene>
    <name evidence="5" type="ORF">CJ030_MR5G011953</name>
</gene>
<feature type="region of interest" description="Disordered" evidence="3">
    <location>
        <begin position="79"/>
        <end position="140"/>
    </location>
</feature>
<protein>
    <recommendedName>
        <fullName evidence="4">K Homology domain-containing protein</fullName>
    </recommendedName>
</protein>
<feature type="region of interest" description="Disordered" evidence="3">
    <location>
        <begin position="1"/>
        <end position="26"/>
    </location>
</feature>
<name>A0A6A1VHQ0_9ROSI</name>
<feature type="domain" description="K Homology" evidence="4">
    <location>
        <begin position="27"/>
        <end position="97"/>
    </location>
</feature>
<dbReference type="EMBL" id="RXIC02000023">
    <property type="protein sequence ID" value="KAB1212115.1"/>
    <property type="molecule type" value="Genomic_DNA"/>
</dbReference>
<reference evidence="5 6" key="1">
    <citation type="journal article" date="2019" name="Plant Biotechnol. J.">
        <title>The red bayberry genome and genetic basis of sex determination.</title>
        <authorList>
            <person name="Jia H.M."/>
            <person name="Jia H.J."/>
            <person name="Cai Q.L."/>
            <person name="Wang Y."/>
            <person name="Zhao H.B."/>
            <person name="Yang W.F."/>
            <person name="Wang G.Y."/>
            <person name="Li Y.H."/>
            <person name="Zhan D.L."/>
            <person name="Shen Y.T."/>
            <person name="Niu Q.F."/>
            <person name="Chang L."/>
            <person name="Qiu J."/>
            <person name="Zhao L."/>
            <person name="Xie H.B."/>
            <person name="Fu W.Y."/>
            <person name="Jin J."/>
            <person name="Li X.W."/>
            <person name="Jiao Y."/>
            <person name="Zhou C.C."/>
            <person name="Tu T."/>
            <person name="Chai C.Y."/>
            <person name="Gao J.L."/>
            <person name="Fan L.J."/>
            <person name="van de Weg E."/>
            <person name="Wang J.Y."/>
            <person name="Gao Z.S."/>
        </authorList>
    </citation>
    <scope>NUCLEOTIDE SEQUENCE [LARGE SCALE GENOMIC DNA]</scope>
    <source>
        <tissue evidence="5">Leaves</tissue>
    </source>
</reference>
<feature type="compositionally biased region" description="Basic and acidic residues" evidence="3">
    <location>
        <begin position="116"/>
        <end position="139"/>
    </location>
</feature>
<feature type="compositionally biased region" description="Basic and acidic residues" evidence="3">
    <location>
        <begin position="99"/>
        <end position="109"/>
    </location>
</feature>
<feature type="region of interest" description="Disordered" evidence="3">
    <location>
        <begin position="248"/>
        <end position="283"/>
    </location>
</feature>
<keyword evidence="6" id="KW-1185">Reference proteome</keyword>
<proteinExistence type="predicted"/>
<feature type="domain" description="K Homology" evidence="4">
    <location>
        <begin position="173"/>
        <end position="248"/>
    </location>
</feature>
<keyword evidence="1" id="KW-0677">Repeat</keyword>
<accession>A0A6A1VHQ0</accession>
<keyword evidence="2" id="KW-0694">RNA-binding</keyword>
<evidence type="ECO:0000313" key="5">
    <source>
        <dbReference type="EMBL" id="KAB1212115.1"/>
    </source>
</evidence>
<dbReference type="InterPro" id="IPR004087">
    <property type="entry name" value="KH_dom"/>
</dbReference>
<evidence type="ECO:0000259" key="4">
    <source>
        <dbReference type="SMART" id="SM00322"/>
    </source>
</evidence>
<dbReference type="Pfam" id="PF00013">
    <property type="entry name" value="KH_1"/>
    <property type="match status" value="4"/>
</dbReference>
<dbReference type="OrthoDB" id="442947at2759"/>